<evidence type="ECO:0000256" key="7">
    <source>
        <dbReference type="ARBA" id="ARBA00023014"/>
    </source>
</evidence>
<keyword evidence="4 8" id="KW-0949">S-adenosyl-L-methionine</keyword>
<feature type="binding site" evidence="8">
    <location>
        <position position="154"/>
    </location>
    <ligand>
        <name>[4Fe-4S] cluster</name>
        <dbReference type="ChEBI" id="CHEBI:49883"/>
        <label>2</label>
        <note>4Fe-4S-S-AdoMet</note>
    </ligand>
</feature>
<dbReference type="InterPro" id="IPR005840">
    <property type="entry name" value="Ribosomal_uS12_MeSTrfase_RimO"/>
</dbReference>
<evidence type="ECO:0000256" key="2">
    <source>
        <dbReference type="ARBA" id="ARBA00022490"/>
    </source>
</evidence>
<evidence type="ECO:0000256" key="5">
    <source>
        <dbReference type="ARBA" id="ARBA00022723"/>
    </source>
</evidence>
<dbReference type="Gene3D" id="3.80.30.20">
    <property type="entry name" value="tm_1862 like domain"/>
    <property type="match status" value="1"/>
</dbReference>
<dbReference type="PROSITE" id="PS51449">
    <property type="entry name" value="MTTASE_N"/>
    <property type="match status" value="1"/>
</dbReference>
<organism evidence="12">
    <name type="scientific">Christensenella massiliensis</name>
    <dbReference type="NCBI Taxonomy" id="1805714"/>
    <lineage>
        <taxon>Bacteria</taxon>
        <taxon>Bacillati</taxon>
        <taxon>Bacillota</taxon>
        <taxon>Clostridia</taxon>
        <taxon>Christensenellales</taxon>
        <taxon>Christensenellaceae</taxon>
        <taxon>Christensenella</taxon>
    </lineage>
</organism>
<dbReference type="Pfam" id="PF04055">
    <property type="entry name" value="Radical_SAM"/>
    <property type="match status" value="1"/>
</dbReference>
<dbReference type="SFLD" id="SFLDS00029">
    <property type="entry name" value="Radical_SAM"/>
    <property type="match status" value="1"/>
</dbReference>
<dbReference type="SMART" id="SM00729">
    <property type="entry name" value="Elp3"/>
    <property type="match status" value="1"/>
</dbReference>
<dbReference type="AlphaFoldDB" id="A0AAU8A940"/>
<reference evidence="12" key="1">
    <citation type="submission" date="2023-02" db="EMBL/GenBank/DDBJ databases">
        <title>Gut commensal Christensenella minuta modulates host metabolism via a new class of secondary bile acids.</title>
        <authorList>
            <person name="Liu C."/>
        </authorList>
    </citation>
    <scope>NUCLEOTIDE SEQUENCE</scope>
    <source>
        <strain evidence="12">CA70</strain>
    </source>
</reference>
<dbReference type="PANTHER" id="PTHR43837">
    <property type="entry name" value="RIBOSOMAL PROTEIN S12 METHYLTHIOTRANSFERASE RIMO"/>
    <property type="match status" value="1"/>
</dbReference>
<comment type="catalytic activity">
    <reaction evidence="8">
        <text>L-aspartate(89)-[ribosomal protein uS12]-hydrogen + (sulfur carrier)-SH + AH2 + 2 S-adenosyl-L-methionine = 3-methylsulfanyl-L-aspartate(89)-[ribosomal protein uS12]-hydrogen + (sulfur carrier)-H + 5'-deoxyadenosine + L-methionine + A + S-adenosyl-L-homocysteine + 2 H(+)</text>
        <dbReference type="Rhea" id="RHEA:37087"/>
        <dbReference type="Rhea" id="RHEA-COMP:10460"/>
        <dbReference type="Rhea" id="RHEA-COMP:10461"/>
        <dbReference type="Rhea" id="RHEA-COMP:14737"/>
        <dbReference type="Rhea" id="RHEA-COMP:14739"/>
        <dbReference type="ChEBI" id="CHEBI:13193"/>
        <dbReference type="ChEBI" id="CHEBI:15378"/>
        <dbReference type="ChEBI" id="CHEBI:17319"/>
        <dbReference type="ChEBI" id="CHEBI:17499"/>
        <dbReference type="ChEBI" id="CHEBI:29917"/>
        <dbReference type="ChEBI" id="CHEBI:29961"/>
        <dbReference type="ChEBI" id="CHEBI:57844"/>
        <dbReference type="ChEBI" id="CHEBI:57856"/>
        <dbReference type="ChEBI" id="CHEBI:59789"/>
        <dbReference type="ChEBI" id="CHEBI:64428"/>
        <dbReference type="ChEBI" id="CHEBI:73599"/>
        <dbReference type="EC" id="2.8.4.4"/>
    </reaction>
</comment>
<evidence type="ECO:0000259" key="9">
    <source>
        <dbReference type="PROSITE" id="PS50926"/>
    </source>
</evidence>
<evidence type="ECO:0000256" key="1">
    <source>
        <dbReference type="ARBA" id="ARBA00022485"/>
    </source>
</evidence>
<dbReference type="GO" id="GO:0005840">
    <property type="term" value="C:ribosome"/>
    <property type="evidence" value="ECO:0007669"/>
    <property type="project" value="UniProtKB-KW"/>
</dbReference>
<evidence type="ECO:0000256" key="4">
    <source>
        <dbReference type="ARBA" id="ARBA00022691"/>
    </source>
</evidence>
<dbReference type="InterPro" id="IPR006638">
    <property type="entry name" value="Elp3/MiaA/NifB-like_rSAM"/>
</dbReference>
<dbReference type="EMBL" id="CP117826">
    <property type="protein sequence ID" value="XCC62634.1"/>
    <property type="molecule type" value="Genomic_DNA"/>
</dbReference>
<dbReference type="InterPro" id="IPR002792">
    <property type="entry name" value="TRAM_dom"/>
</dbReference>
<comment type="function">
    <text evidence="8">Catalyzes the methylthiolation of an aspartic acid residue of ribosomal protein uS12.</text>
</comment>
<dbReference type="InterPro" id="IPR058240">
    <property type="entry name" value="rSAM_sf"/>
</dbReference>
<keyword evidence="2 8" id="KW-0963">Cytoplasm</keyword>
<evidence type="ECO:0000313" key="12">
    <source>
        <dbReference type="EMBL" id="XCC62634.1"/>
    </source>
</evidence>
<dbReference type="PROSITE" id="PS01278">
    <property type="entry name" value="MTTASE_RADICAL"/>
    <property type="match status" value="1"/>
</dbReference>
<evidence type="ECO:0000256" key="8">
    <source>
        <dbReference type="HAMAP-Rule" id="MF_01865"/>
    </source>
</evidence>
<comment type="subcellular location">
    <subcellularLocation>
        <location evidence="8">Cytoplasm</location>
    </subcellularLocation>
</comment>
<evidence type="ECO:0000259" key="11">
    <source>
        <dbReference type="PROSITE" id="PS51918"/>
    </source>
</evidence>
<dbReference type="GO" id="GO:0005829">
    <property type="term" value="C:cytosol"/>
    <property type="evidence" value="ECO:0007669"/>
    <property type="project" value="TreeGrafter"/>
</dbReference>
<dbReference type="SUPFAM" id="SSF102114">
    <property type="entry name" value="Radical SAM enzymes"/>
    <property type="match status" value="1"/>
</dbReference>
<dbReference type="SFLD" id="SFLDG01082">
    <property type="entry name" value="B12-binding_domain_containing"/>
    <property type="match status" value="1"/>
</dbReference>
<dbReference type="NCBIfam" id="TIGR01125">
    <property type="entry name" value="30S ribosomal protein S12 methylthiotransferase RimO"/>
    <property type="match status" value="1"/>
</dbReference>
<dbReference type="GO" id="GO:0035600">
    <property type="term" value="P:tRNA methylthiolation"/>
    <property type="evidence" value="ECO:0007669"/>
    <property type="project" value="UniProtKB-ARBA"/>
</dbReference>
<dbReference type="GO" id="GO:0103039">
    <property type="term" value="F:protein methylthiotransferase activity"/>
    <property type="evidence" value="ECO:0007669"/>
    <property type="project" value="UniProtKB-EC"/>
</dbReference>
<dbReference type="InterPro" id="IPR005839">
    <property type="entry name" value="Methylthiotransferase"/>
</dbReference>
<feature type="binding site" evidence="8">
    <location>
        <position position="12"/>
    </location>
    <ligand>
        <name>[4Fe-4S] cluster</name>
        <dbReference type="ChEBI" id="CHEBI:49883"/>
        <label>1</label>
    </ligand>
</feature>
<keyword evidence="12" id="KW-0687">Ribonucleoprotein</keyword>
<evidence type="ECO:0000259" key="10">
    <source>
        <dbReference type="PROSITE" id="PS51449"/>
    </source>
</evidence>
<keyword evidence="1 8" id="KW-0004">4Fe-4S</keyword>
<dbReference type="PROSITE" id="PS51918">
    <property type="entry name" value="RADICAL_SAM"/>
    <property type="match status" value="1"/>
</dbReference>
<dbReference type="InterPro" id="IPR038135">
    <property type="entry name" value="Methylthiotransferase_N_sf"/>
</dbReference>
<dbReference type="SFLD" id="SFLDG01061">
    <property type="entry name" value="methylthiotransferase"/>
    <property type="match status" value="1"/>
</dbReference>
<dbReference type="InterPro" id="IPR007197">
    <property type="entry name" value="rSAM"/>
</dbReference>
<protein>
    <recommendedName>
        <fullName evidence="8">Ribosomal protein uS12 methylthiotransferase RimO</fullName>
        <shortName evidence="8">uS12 MTTase</shortName>
        <shortName evidence="8">uS12 methylthiotransferase</shortName>
        <ecNumber evidence="8">2.8.4.4</ecNumber>
    </recommendedName>
    <alternativeName>
        <fullName evidence="8">Ribosomal protein uS12 (aspartate-C(3))-methylthiotransferase</fullName>
    </alternativeName>
    <alternativeName>
        <fullName evidence="8">Ribosome maturation factor RimO</fullName>
    </alternativeName>
</protein>
<dbReference type="EC" id="2.8.4.4" evidence="8"/>
<accession>A0AAU8A940</accession>
<dbReference type="Gene3D" id="2.40.50.140">
    <property type="entry name" value="Nucleic acid-binding proteins"/>
    <property type="match status" value="1"/>
</dbReference>
<dbReference type="FunFam" id="3.80.30.20:FF:000001">
    <property type="entry name" value="tRNA-2-methylthio-N(6)-dimethylallyladenosine synthase 2"/>
    <property type="match status" value="1"/>
</dbReference>
<dbReference type="SFLD" id="SFLDF00274">
    <property type="entry name" value="ribosomal_protein_S12_methylth"/>
    <property type="match status" value="1"/>
</dbReference>
<dbReference type="GO" id="GO:0046872">
    <property type="term" value="F:metal ion binding"/>
    <property type="evidence" value="ECO:0007669"/>
    <property type="project" value="UniProtKB-KW"/>
</dbReference>
<feature type="binding site" evidence="8">
    <location>
        <position position="158"/>
    </location>
    <ligand>
        <name>[4Fe-4S] cluster</name>
        <dbReference type="ChEBI" id="CHEBI:49883"/>
        <label>2</label>
        <note>4Fe-4S-S-AdoMet</note>
    </ligand>
</feature>
<comment type="similarity">
    <text evidence="8">Belongs to the methylthiotransferase family. RimO subfamily.</text>
</comment>
<dbReference type="InterPro" id="IPR020612">
    <property type="entry name" value="Methylthiotransferase_CS"/>
</dbReference>
<dbReference type="CDD" id="cd01335">
    <property type="entry name" value="Radical_SAM"/>
    <property type="match status" value="1"/>
</dbReference>
<dbReference type="HAMAP" id="MF_01865">
    <property type="entry name" value="MTTase_RimO"/>
    <property type="match status" value="1"/>
</dbReference>
<proteinExistence type="inferred from homology"/>
<comment type="cofactor">
    <cofactor evidence="8">
        <name>[4Fe-4S] cluster</name>
        <dbReference type="ChEBI" id="CHEBI:49883"/>
    </cofactor>
    <text evidence="8">Binds 2 [4Fe-4S] clusters. One cluster is coordinated with 3 cysteines and an exchangeable S-adenosyl-L-methionine.</text>
</comment>
<dbReference type="InterPro" id="IPR023404">
    <property type="entry name" value="rSAM_horseshoe"/>
</dbReference>
<dbReference type="GO" id="GO:0051539">
    <property type="term" value="F:4 iron, 4 sulfur cluster binding"/>
    <property type="evidence" value="ECO:0007669"/>
    <property type="project" value="UniProtKB-UniRule"/>
</dbReference>
<dbReference type="RefSeq" id="WP_079547569.1">
    <property type="nucleotide sequence ID" value="NZ_CP117826.1"/>
</dbReference>
<feature type="domain" description="TRAM" evidence="9">
    <location>
        <begin position="373"/>
        <end position="441"/>
    </location>
</feature>
<feature type="binding site" evidence="8">
    <location>
        <position position="47"/>
    </location>
    <ligand>
        <name>[4Fe-4S] cluster</name>
        <dbReference type="ChEBI" id="CHEBI:49883"/>
        <label>1</label>
    </ligand>
</feature>
<keyword evidence="7 8" id="KW-0411">Iron-sulfur</keyword>
<dbReference type="PANTHER" id="PTHR43837:SF1">
    <property type="entry name" value="RIBOSOMAL PROTEIN US12 METHYLTHIOTRANSFERASE RIMO"/>
    <property type="match status" value="1"/>
</dbReference>
<gene>
    <name evidence="8 12" type="primary">rimO</name>
    <name evidence="12" type="ORF">PUP29_01520</name>
</gene>
<dbReference type="NCBIfam" id="TIGR00089">
    <property type="entry name" value="MiaB/RimO family radical SAM methylthiotransferase"/>
    <property type="match status" value="1"/>
</dbReference>
<dbReference type="InterPro" id="IPR012340">
    <property type="entry name" value="NA-bd_OB-fold"/>
</dbReference>
<feature type="binding site" evidence="8">
    <location>
        <position position="81"/>
    </location>
    <ligand>
        <name>[4Fe-4S] cluster</name>
        <dbReference type="ChEBI" id="CHEBI:49883"/>
        <label>1</label>
    </ligand>
</feature>
<dbReference type="GO" id="GO:0140101">
    <property type="term" value="F:catalytic activity, acting on a tRNA"/>
    <property type="evidence" value="ECO:0007669"/>
    <property type="project" value="UniProtKB-ARBA"/>
</dbReference>
<dbReference type="PROSITE" id="PS50926">
    <property type="entry name" value="TRAM"/>
    <property type="match status" value="1"/>
</dbReference>
<keyword evidence="6 8" id="KW-0408">Iron</keyword>
<keyword evidence="3 8" id="KW-0808">Transferase</keyword>
<keyword evidence="12" id="KW-0689">Ribosomal protein</keyword>
<dbReference type="InterPro" id="IPR013848">
    <property type="entry name" value="Methylthiotransferase_N"/>
</dbReference>
<sequence length="441" mass="50306">MAVKIGVISLGCVKNRVDTEEMLAELQGDFEFVQDMQDADIMLINTCAFINDAKEESINTILEAEQQKKFGKLKGIIVTGCLPERYRERLKQMVPRVDAFLGTAAYKDIRKAIEAVVAGGSFSSYPDQTIDETFSKRVLTTVPPTAYVKIAEGCDNRCSYCVIPDIRGKYQSRKPEYILEEIASLARDGYSEIILIAQDTTGYGKDLEEDIDLAKLLDRAAQIPGVKWLRVLYSYPNGITDELLEVMCRHDNIVKYLDIPIQHTDDEILQKMHRRNTWKLTEEVVNKIRNASDDFIIRSTVIVGFPGEKRENVIHLYQTLKKYQFDRLGVFSYSQEEGTPAAEMDGQIDDEEKEFRRDSVLNTQSSISLDRNQARVDKVYDVLVEGFDEHSGLYYGRSYAEAPDVDGKIFIKTQEPLETGRYYPVKITMAYSYDCIGELER</sequence>
<dbReference type="Pfam" id="PF18693">
    <property type="entry name" value="TRAM_2"/>
    <property type="match status" value="1"/>
</dbReference>
<evidence type="ECO:0000256" key="6">
    <source>
        <dbReference type="ARBA" id="ARBA00023004"/>
    </source>
</evidence>
<evidence type="ECO:0000256" key="3">
    <source>
        <dbReference type="ARBA" id="ARBA00022679"/>
    </source>
</evidence>
<keyword evidence="5 8" id="KW-0479">Metal-binding</keyword>
<dbReference type="GO" id="GO:0035599">
    <property type="term" value="F:aspartic acid methylthiotransferase activity"/>
    <property type="evidence" value="ECO:0007669"/>
    <property type="project" value="TreeGrafter"/>
</dbReference>
<feature type="binding site" evidence="8">
    <location>
        <position position="161"/>
    </location>
    <ligand>
        <name>[4Fe-4S] cluster</name>
        <dbReference type="ChEBI" id="CHEBI:49883"/>
        <label>2</label>
        <note>4Fe-4S-S-AdoMet</note>
    </ligand>
</feature>
<feature type="domain" description="Radical SAM core" evidence="11">
    <location>
        <begin position="140"/>
        <end position="370"/>
    </location>
</feature>
<name>A0AAU8A940_9FIRM</name>
<dbReference type="Gene3D" id="3.40.50.12160">
    <property type="entry name" value="Methylthiotransferase, N-terminal domain"/>
    <property type="match status" value="1"/>
</dbReference>
<feature type="domain" description="MTTase N-terminal" evidence="10">
    <location>
        <begin position="3"/>
        <end position="118"/>
    </location>
</feature>
<dbReference type="Pfam" id="PF00919">
    <property type="entry name" value="UPF0004"/>
    <property type="match status" value="1"/>
</dbReference>